<accession>A0A243CYV6</accession>
<organism evidence="1 2">
    <name type="scientific">Bacillus thuringiensis serovar vazensis</name>
    <dbReference type="NCBI Taxonomy" id="180867"/>
    <lineage>
        <taxon>Bacteria</taxon>
        <taxon>Bacillati</taxon>
        <taxon>Bacillota</taxon>
        <taxon>Bacilli</taxon>
        <taxon>Bacillales</taxon>
        <taxon>Bacillaceae</taxon>
        <taxon>Bacillus</taxon>
        <taxon>Bacillus cereus group</taxon>
    </lineage>
</organism>
<protein>
    <submittedName>
        <fullName evidence="1">Uncharacterized protein</fullName>
    </submittedName>
</protein>
<dbReference type="AlphaFoldDB" id="A0A243CYV6"/>
<name>A0A243CYV6_BACTU</name>
<sequence length="91" mass="10780">MHYNIQKGQFRLTSAYPRGSWWEFYRVLCPICHDTGNCMLHVSQEKVACTRVESKWIYGKNTGNPSYIHYINGKDKYQLPEVDEVQIHDKK</sequence>
<proteinExistence type="predicted"/>
<dbReference type="Proteomes" id="UP000194911">
    <property type="component" value="Unassembled WGS sequence"/>
</dbReference>
<gene>
    <name evidence="1" type="ORF">BK749_08085</name>
</gene>
<comment type="caution">
    <text evidence="1">The sequence shown here is derived from an EMBL/GenBank/DDBJ whole genome shotgun (WGS) entry which is preliminary data.</text>
</comment>
<evidence type="ECO:0000313" key="2">
    <source>
        <dbReference type="Proteomes" id="UP000194911"/>
    </source>
</evidence>
<dbReference type="EMBL" id="NFDQ01000027">
    <property type="protein sequence ID" value="OTY78094.1"/>
    <property type="molecule type" value="Genomic_DNA"/>
</dbReference>
<feature type="non-terminal residue" evidence="1">
    <location>
        <position position="91"/>
    </location>
</feature>
<reference evidence="1 2" key="1">
    <citation type="submission" date="2016-10" db="EMBL/GenBank/DDBJ databases">
        <title>Comparative genomics of Bacillus thuringiensis reveals a path to pathogens against multiple invertebrate hosts.</title>
        <authorList>
            <person name="Zheng J."/>
            <person name="Gao Q."/>
            <person name="Liu H."/>
            <person name="Peng D."/>
            <person name="Ruan L."/>
            <person name="Sun M."/>
        </authorList>
    </citation>
    <scope>NUCLEOTIDE SEQUENCE [LARGE SCALE GENOMIC DNA]</scope>
    <source>
        <strain evidence="1">BGSC 4CE1</strain>
    </source>
</reference>
<evidence type="ECO:0000313" key="1">
    <source>
        <dbReference type="EMBL" id="OTY78094.1"/>
    </source>
</evidence>